<dbReference type="Proteomes" id="UP000009079">
    <property type="component" value="Chromosome"/>
</dbReference>
<dbReference type="EMBL" id="CP001463">
    <property type="protein sequence ID" value="ACS90802.1"/>
    <property type="molecule type" value="Genomic_DNA"/>
</dbReference>
<evidence type="ECO:0000313" key="2">
    <source>
        <dbReference type="Proteomes" id="UP000009079"/>
    </source>
</evidence>
<dbReference type="AlphaFoldDB" id="C6A5A7"/>
<accession>C6A5A7</accession>
<organism evidence="1 2">
    <name type="scientific">Thermococcus sibiricus (strain DSM 12597 / MM 739)</name>
    <dbReference type="NCBI Taxonomy" id="604354"/>
    <lineage>
        <taxon>Archaea</taxon>
        <taxon>Methanobacteriati</taxon>
        <taxon>Methanobacteriota</taxon>
        <taxon>Thermococci</taxon>
        <taxon>Thermococcales</taxon>
        <taxon>Thermococcaceae</taxon>
        <taxon>Thermococcus</taxon>
    </lineage>
</organism>
<dbReference type="eggNOG" id="arCOG11085">
    <property type="taxonomic scope" value="Archaea"/>
</dbReference>
<name>C6A5A7_THESM</name>
<dbReference type="KEGG" id="tsi:TSIB_1751"/>
<protein>
    <submittedName>
        <fullName evidence="1">Uncharacterized protein</fullName>
    </submittedName>
</protein>
<sequence>MQVERVLKELEALYKQISLSDIVDEKQIEEVLAYKQKFAELLLFEEDL</sequence>
<proteinExistence type="predicted"/>
<evidence type="ECO:0000313" key="1">
    <source>
        <dbReference type="EMBL" id="ACS90802.1"/>
    </source>
</evidence>
<reference evidence="1 2" key="1">
    <citation type="journal article" date="2009" name="Appl. Environ. Microbiol.">
        <title>Metabolic versatility and indigenous origin of the archaeon Thermococcus sibiricus, isolated from a siberian oil reservoir, as revealed by genome analysis.</title>
        <authorList>
            <person name="Mardanov A.V."/>
            <person name="Ravin N.V."/>
            <person name="Svetlitchnyi V.A."/>
            <person name="Beletsky A.V."/>
            <person name="Miroshnichenko M.L."/>
            <person name="Bonch-Osmolovskaya E.A."/>
            <person name="Skryabin K.G."/>
        </authorList>
    </citation>
    <scope>NUCLEOTIDE SEQUENCE [LARGE SCALE GENOMIC DNA]</scope>
    <source>
        <strain evidence="2">DSM 12597 / MM 739</strain>
    </source>
</reference>
<gene>
    <name evidence="1" type="ordered locus">TSIB_1751</name>
</gene>
<dbReference type="HOGENOM" id="CLU_3148173_0_0_2"/>
<keyword evidence="2" id="KW-1185">Reference proteome</keyword>